<dbReference type="HOGENOM" id="CLU_2291009_0_0_1"/>
<protein>
    <submittedName>
        <fullName evidence="1">Uncharacterized protein</fullName>
    </submittedName>
</protein>
<accession>A0A059F041</accession>
<evidence type="ECO:0000313" key="1">
    <source>
        <dbReference type="EMBL" id="KCZ80477.1"/>
    </source>
</evidence>
<dbReference type="AlphaFoldDB" id="A0A059F041"/>
<name>A0A059F041_9MICR</name>
<reference evidence="2" key="1">
    <citation type="submission" date="2013-02" db="EMBL/GenBank/DDBJ databases">
        <authorList>
            <consortium name="The Broad Institute Genome Sequencing Platform"/>
            <person name="Cuomo C."/>
            <person name="Becnel J."/>
            <person name="Sanscrainte N."/>
            <person name="Walker B."/>
            <person name="Young S.K."/>
            <person name="Zeng Q."/>
            <person name="Gargeya S."/>
            <person name="Fitzgerald M."/>
            <person name="Haas B."/>
            <person name="Abouelleil A."/>
            <person name="Alvarado L."/>
            <person name="Arachchi H.M."/>
            <person name="Berlin A.M."/>
            <person name="Chapman S.B."/>
            <person name="Dewar J."/>
            <person name="Goldberg J."/>
            <person name="Griggs A."/>
            <person name="Gujja S."/>
            <person name="Hansen M."/>
            <person name="Howarth C."/>
            <person name="Imamovic A."/>
            <person name="Larimer J."/>
            <person name="McCowan C."/>
            <person name="Murphy C."/>
            <person name="Neiman D."/>
            <person name="Pearson M."/>
            <person name="Priest M."/>
            <person name="Roberts A."/>
            <person name="Saif S."/>
            <person name="Shea T."/>
            <person name="Sisk P."/>
            <person name="Sykes S."/>
            <person name="Wortman J."/>
            <person name="Nusbaum C."/>
            <person name="Birren B."/>
        </authorList>
    </citation>
    <scope>NUCLEOTIDE SEQUENCE [LARGE SCALE GENOMIC DNA]</scope>
    <source>
        <strain evidence="2">PRA339</strain>
    </source>
</reference>
<dbReference type="Proteomes" id="UP000030655">
    <property type="component" value="Unassembled WGS sequence"/>
</dbReference>
<dbReference type="VEuPathDB" id="MicrosporidiaDB:H312_02114"/>
<evidence type="ECO:0000313" key="2">
    <source>
        <dbReference type="Proteomes" id="UP000030655"/>
    </source>
</evidence>
<keyword evidence="2" id="KW-1185">Reference proteome</keyword>
<organism evidence="1 2">
    <name type="scientific">Anncaliia algerae PRA339</name>
    <dbReference type="NCBI Taxonomy" id="1288291"/>
    <lineage>
        <taxon>Eukaryota</taxon>
        <taxon>Fungi</taxon>
        <taxon>Fungi incertae sedis</taxon>
        <taxon>Microsporidia</taxon>
        <taxon>Tubulinosematoidea</taxon>
        <taxon>Tubulinosematidae</taxon>
        <taxon>Anncaliia</taxon>
    </lineage>
</organism>
<dbReference type="EMBL" id="KK365179">
    <property type="protein sequence ID" value="KCZ80477.1"/>
    <property type="molecule type" value="Genomic_DNA"/>
</dbReference>
<reference evidence="1 2" key="2">
    <citation type="submission" date="2014-03" db="EMBL/GenBank/DDBJ databases">
        <title>The Genome Sequence of Anncaliia algerae insect isolate PRA339.</title>
        <authorList>
            <consortium name="The Broad Institute Genome Sequencing Platform"/>
            <consortium name="The Broad Institute Genome Sequencing Center for Infectious Disease"/>
            <person name="Cuomo C."/>
            <person name="Becnel J."/>
            <person name="Sanscrainte N."/>
            <person name="Walker B."/>
            <person name="Young S.K."/>
            <person name="Zeng Q."/>
            <person name="Gargeya S."/>
            <person name="Fitzgerald M."/>
            <person name="Haas B."/>
            <person name="Abouelleil A."/>
            <person name="Alvarado L."/>
            <person name="Arachchi H.M."/>
            <person name="Berlin A.M."/>
            <person name="Chapman S.B."/>
            <person name="Dewar J."/>
            <person name="Goldberg J."/>
            <person name="Griggs A."/>
            <person name="Gujja S."/>
            <person name="Hansen M."/>
            <person name="Howarth C."/>
            <person name="Imamovic A."/>
            <person name="Larimer J."/>
            <person name="McCowan C."/>
            <person name="Murphy C."/>
            <person name="Neiman D."/>
            <person name="Pearson M."/>
            <person name="Priest M."/>
            <person name="Roberts A."/>
            <person name="Saif S."/>
            <person name="Shea T."/>
            <person name="Sisk P."/>
            <person name="Sykes S."/>
            <person name="Wortman J."/>
            <person name="Nusbaum C."/>
            <person name="Birren B."/>
        </authorList>
    </citation>
    <scope>NUCLEOTIDE SEQUENCE [LARGE SCALE GENOMIC DNA]</scope>
    <source>
        <strain evidence="1 2">PRA339</strain>
    </source>
</reference>
<sequence length="101" mass="11786">MSIKNPDKKIPPQKLKLPRKKRHINITLFLYGKTLRVAYKRCDYSPLEHNFELREISEKTGVPKSTTFEIIKKNNKLNTIKRIPGSMCRLLLKRCGNFGSN</sequence>
<proteinExistence type="predicted"/>
<gene>
    <name evidence="1" type="ORF">H312_02114</name>
</gene>